<dbReference type="EMBL" id="CP000839">
    <property type="protein sequence ID" value="ABW31771.1"/>
    <property type="molecule type" value="Genomic_DNA"/>
</dbReference>
<dbReference type="HOGENOM" id="CLU_3303011_0_0_3"/>
<organism evidence="1 2">
    <name type="scientific">Acaryochloris marina (strain MBIC 11017)</name>
    <dbReference type="NCBI Taxonomy" id="329726"/>
    <lineage>
        <taxon>Bacteria</taxon>
        <taxon>Bacillati</taxon>
        <taxon>Cyanobacteriota</taxon>
        <taxon>Cyanophyceae</taxon>
        <taxon>Acaryochloridales</taxon>
        <taxon>Acaryochloridaceae</taxon>
        <taxon>Acaryochloris</taxon>
    </lineage>
</organism>
<sequence length="39" mass="4181">MGVMTCVIFSSQSGLKIMDDFSQNALENQASSHTNAMSV</sequence>
<evidence type="ECO:0000313" key="1">
    <source>
        <dbReference type="EMBL" id="ABW31771.1"/>
    </source>
</evidence>
<gene>
    <name evidence="1" type="ordered locus">AM1_B0045</name>
</gene>
<protein>
    <submittedName>
        <fullName evidence="1">Uncharacterized protein</fullName>
    </submittedName>
</protein>
<evidence type="ECO:0000313" key="2">
    <source>
        <dbReference type="Proteomes" id="UP000000268"/>
    </source>
</evidence>
<keyword evidence="1" id="KW-0614">Plasmid</keyword>
<keyword evidence="2" id="KW-1185">Reference proteome</keyword>
<dbReference type="KEGG" id="amr:AM1_B0045"/>
<dbReference type="AlphaFoldDB" id="A8ZM02"/>
<proteinExistence type="predicted"/>
<geneLocation type="plasmid" evidence="1 2">
    <name>pREB2</name>
</geneLocation>
<dbReference type="Proteomes" id="UP000000268">
    <property type="component" value="Plasmid pREB2"/>
</dbReference>
<reference evidence="1 2" key="1">
    <citation type="journal article" date="2008" name="Proc. Natl. Acad. Sci. U.S.A.">
        <title>Niche adaptation and genome expansion in the chlorophyll d-producing cyanobacterium Acaryochloris marina.</title>
        <authorList>
            <person name="Swingley W.D."/>
            <person name="Chen M."/>
            <person name="Cheung P.C."/>
            <person name="Conrad A.L."/>
            <person name="Dejesa L.C."/>
            <person name="Hao J."/>
            <person name="Honchak B.M."/>
            <person name="Karbach L.E."/>
            <person name="Kurdoglu A."/>
            <person name="Lahiri S."/>
            <person name="Mastrian S.D."/>
            <person name="Miyashita H."/>
            <person name="Page L."/>
            <person name="Ramakrishna P."/>
            <person name="Satoh S."/>
            <person name="Sattley W.M."/>
            <person name="Shimada Y."/>
            <person name="Taylor H.L."/>
            <person name="Tomo T."/>
            <person name="Tsuchiya T."/>
            <person name="Wang Z.T."/>
            <person name="Raymond J."/>
            <person name="Mimuro M."/>
            <person name="Blankenship R.E."/>
            <person name="Touchman J.W."/>
        </authorList>
    </citation>
    <scope>NUCLEOTIDE SEQUENCE [LARGE SCALE GENOMIC DNA]</scope>
    <source>
        <strain evidence="2">MBIC 11017</strain>
        <plasmid evidence="2">Plasmid pREB2</plasmid>
    </source>
</reference>
<accession>A8ZM02</accession>
<name>A8ZM02_ACAM1</name>